<name>A0A108U497_9GAMM</name>
<feature type="compositionally biased region" description="Polar residues" evidence="1">
    <location>
        <begin position="1483"/>
        <end position="1494"/>
    </location>
</feature>
<protein>
    <submittedName>
        <fullName evidence="3">Fibronectin type III domain protein</fullName>
    </submittedName>
</protein>
<evidence type="ECO:0000313" key="4">
    <source>
        <dbReference type="Proteomes" id="UP000023435"/>
    </source>
</evidence>
<dbReference type="Gene3D" id="2.60.40.1080">
    <property type="match status" value="1"/>
</dbReference>
<dbReference type="Gene3D" id="2.60.40.10">
    <property type="entry name" value="Immunoglobulins"/>
    <property type="match status" value="1"/>
</dbReference>
<dbReference type="InterPro" id="IPR008964">
    <property type="entry name" value="Invasin/intimin_cell_adhesion"/>
</dbReference>
<proteinExistence type="predicted"/>
<feature type="domain" description="Autotransporter" evidence="2">
    <location>
        <begin position="1182"/>
        <end position="1460"/>
    </location>
</feature>
<dbReference type="RefSeq" id="WP_060410640.1">
    <property type="nucleotide sequence ID" value="NZ_JAJA02000002.1"/>
</dbReference>
<dbReference type="Gene3D" id="2.40.128.130">
    <property type="entry name" value="Autotransporter beta-domain"/>
    <property type="match status" value="1"/>
</dbReference>
<dbReference type="InterPro" id="IPR005546">
    <property type="entry name" value="Autotransporte_beta"/>
</dbReference>
<evidence type="ECO:0000313" key="3">
    <source>
        <dbReference type="EMBL" id="KWS02274.1"/>
    </source>
</evidence>
<dbReference type="EMBL" id="JAJA02000002">
    <property type="protein sequence ID" value="KWS02274.1"/>
    <property type="molecule type" value="Genomic_DNA"/>
</dbReference>
<dbReference type="SUPFAM" id="SSF49313">
    <property type="entry name" value="Cadherin-like"/>
    <property type="match status" value="1"/>
</dbReference>
<dbReference type="InterPro" id="IPR013783">
    <property type="entry name" value="Ig-like_fold"/>
</dbReference>
<dbReference type="Proteomes" id="UP000023435">
    <property type="component" value="Unassembled WGS sequence"/>
</dbReference>
<comment type="caution">
    <text evidence="3">The sequence shown here is derived from an EMBL/GenBank/DDBJ whole genome shotgun (WGS) entry which is preliminary data.</text>
</comment>
<evidence type="ECO:0000259" key="2">
    <source>
        <dbReference type="PROSITE" id="PS51208"/>
    </source>
</evidence>
<dbReference type="InterPro" id="IPR015919">
    <property type="entry name" value="Cadherin-like_sf"/>
</dbReference>
<evidence type="ECO:0000256" key="1">
    <source>
        <dbReference type="SAM" id="MobiDB-lite"/>
    </source>
</evidence>
<feature type="region of interest" description="Disordered" evidence="1">
    <location>
        <begin position="86"/>
        <end position="105"/>
    </location>
</feature>
<dbReference type="Pfam" id="PF03797">
    <property type="entry name" value="Autotransporter"/>
    <property type="match status" value="1"/>
</dbReference>
<dbReference type="Pfam" id="PF05345">
    <property type="entry name" value="He_PIG"/>
    <property type="match status" value="1"/>
</dbReference>
<dbReference type="SMART" id="SM00869">
    <property type="entry name" value="Autotransporter"/>
    <property type="match status" value="1"/>
</dbReference>
<feature type="region of interest" description="Disordered" evidence="1">
    <location>
        <begin position="1467"/>
        <end position="1494"/>
    </location>
</feature>
<organism evidence="3 4">
    <name type="scientific">Lysobacter capsici AZ78</name>
    <dbReference type="NCBI Taxonomy" id="1444315"/>
    <lineage>
        <taxon>Bacteria</taxon>
        <taxon>Pseudomonadati</taxon>
        <taxon>Pseudomonadota</taxon>
        <taxon>Gammaproteobacteria</taxon>
        <taxon>Lysobacterales</taxon>
        <taxon>Lysobacteraceae</taxon>
        <taxon>Lysobacter</taxon>
    </lineage>
</organism>
<dbReference type="InterPro" id="IPR036709">
    <property type="entry name" value="Autotransporte_beta_dom_sf"/>
</dbReference>
<dbReference type="SUPFAM" id="SSF49373">
    <property type="entry name" value="Invasin/intimin cell-adhesion fragments"/>
    <property type="match status" value="1"/>
</dbReference>
<dbReference type="GO" id="GO:0016020">
    <property type="term" value="C:membrane"/>
    <property type="evidence" value="ECO:0007669"/>
    <property type="project" value="InterPro"/>
</dbReference>
<keyword evidence="4" id="KW-1185">Reference proteome</keyword>
<gene>
    <name evidence="3" type="ORF">AZ78_4941</name>
</gene>
<dbReference type="SUPFAM" id="SSF103515">
    <property type="entry name" value="Autotransporter"/>
    <property type="match status" value="1"/>
</dbReference>
<dbReference type="GO" id="GO:0005509">
    <property type="term" value="F:calcium ion binding"/>
    <property type="evidence" value="ECO:0007669"/>
    <property type="project" value="InterPro"/>
</dbReference>
<reference evidence="3 4" key="1">
    <citation type="journal article" date="2014" name="Genome Announc.">
        <title>Draft Genome Sequence of Lysobacter capsici AZ78, a Bacterium Antagonistic to Plant-Pathogenic Oomycetes.</title>
        <authorList>
            <person name="Puopolo G."/>
            <person name="Sonego P."/>
            <person name="Engelen K."/>
            <person name="Pertot I."/>
        </authorList>
    </citation>
    <scope>NUCLEOTIDE SEQUENCE [LARGE SCALE GENOMIC DNA]</scope>
    <source>
        <strain evidence="3 4">AZ78</strain>
    </source>
</reference>
<accession>A0A108U497</accession>
<sequence length="1494" mass="145299">MIGLKNWALRARAALRVSASPAARLGWVLLLPGLGLAGAAQAQSCGVGEVPAAFGFTGGEQTTTVPAGVHSLTVYLSGAQGGAGRSGAGTIGGSPNSPGGAGGLGGRVRGTLAVTPGATLSIWVGGQGSQAVNPGGIGEGVDGIGGGATDLRVGGNGIGNRVGIAGGGGGGGNAGWSTTNVIAGGAGGVGGGGTGGAGATVPGGAGPFGGGGGAVGTGGAAGGGCGSFPATAGNAANGNGGDAFNFSGSFVNAGYGGGGGGGATVGAGGGGAGVGTVSCQQNWNGGGGGGAGGSSGATGLTAVTINNGVQAGNGAALICFAPTQFAVGGTAAGQTGPVTLQLAGTNPVSSQQVVVAQAATTFVFPTRLPQGANWTVSVLSAPAGQQCTVAPASGLAINADVTNVALSCVTVAVTVNPATLPNGAFGTAYSQTLTATSANGGTAPYTFAITAGALPPGLTLSSGGVLSGTPTAAGSFNFTVRATSSNNFSGTRAYTVAIAQNAQAITAFASNPVSPVYAPGGTFSVSATGGASGNPVVFASTTPAVCTVAGSTVTMVAAGNCALTANQAGNANYSAAPQANLAVTIATASQAITAFASNPASPVYTPGGTFTVSATGGASGNPVVFASTTAAVCTVAGSTVTMVSAGNCALTANQAGNANYSAAPQANLAVTIGLANQAITGFAANPAAPVYTPGGTFALSATGGASGNPVVFASTTPAVCTVAGGTATIVAAGTCSLTANQAGNANYNAAPQVGLAVAIGVGTQAINNFAANPASPVYAPGGTFAISATPGASTSPVVFATTTPSVCSVAGSTVTTLAAGTCSLTADQAADPNYAAAPQVLLDVAITVASQAITDFAANPASPVYAPGGTFAVSATPGASTSPVVFASTTTSVCTVSGSTVTMLTAGTCSLTADQAADANYSAAPQVTLDVTIGAAAQAISNFSANPSAPVYSVGGTFAVSASGGASGNPVVFASTSPAVCTVSGGTVTMLASGTCSLTADQAGNGNYSAAPQVALQVLIGGGTPTLSWIGDVAKTIGEASFDLPNPTSNSSGAFTFSSGNTAVATVSGRTVTIVGAGVATLVATQAAAGSYLQTTISATLTVADRPDPTRDPSVVGGLQAQVDASVRFASAQQSNIHDRLRQQRFAGANNSSDGLSLNLSNRSGGAMSLTAGQVASVDNVRLPEGWGLWTAGSITNGQREPNSRSDGFDFQSDGITVGADWRMGERFLLGVAGGFGWNDTDLDDARSKLDAKQRALSLYGLWRPSEHWFVDGIIGWGRLDFDIRRYSATAGATATAERDGDQVFGSLTAGYEHHGDGMTLTGYGRFDTSRTKLDGYREHGLGIYDLNYGSQTVENNGASLGLEGSFPIVTTRGSIFRPYWMVEYRESLDNRSDVALNYVVMPVANDYSLSLRSYGDNALTYGAGMDMDFRAGWKLSLLMRRQHGDGQDPSTSFGLLLSFSPSIQPSSLTAPTAQEVAEQMDATASTKEPQTGR</sequence>
<dbReference type="PROSITE" id="PS51208">
    <property type="entry name" value="AUTOTRANSPORTER"/>
    <property type="match status" value="1"/>
</dbReference>